<dbReference type="Proteomes" id="UP000260025">
    <property type="component" value="Unassembled WGS sequence"/>
</dbReference>
<accession>A0A3E2VT81</accession>
<comment type="caution">
    <text evidence="1">The sequence shown here is derived from an EMBL/GenBank/DDBJ whole genome shotgun (WGS) entry which is preliminary data.</text>
</comment>
<dbReference type="RefSeq" id="WP_117443757.1">
    <property type="nucleotide sequence ID" value="NZ_JAJFEN010000022.1"/>
</dbReference>
<reference evidence="1 2" key="1">
    <citation type="submission" date="2018-08" db="EMBL/GenBank/DDBJ databases">
        <title>A genome reference for cultivated species of the human gut microbiota.</title>
        <authorList>
            <person name="Zou Y."/>
            <person name="Xue W."/>
            <person name="Luo G."/>
        </authorList>
    </citation>
    <scope>NUCLEOTIDE SEQUENCE [LARGE SCALE GENOMIC DNA]</scope>
    <source>
        <strain evidence="1 2">OF01-2LB</strain>
    </source>
</reference>
<protein>
    <submittedName>
        <fullName evidence="1">Uncharacterized protein</fullName>
    </submittedName>
</protein>
<evidence type="ECO:0000313" key="1">
    <source>
        <dbReference type="EMBL" id="RGC14158.1"/>
    </source>
</evidence>
<evidence type="ECO:0000313" key="2">
    <source>
        <dbReference type="Proteomes" id="UP000260025"/>
    </source>
</evidence>
<name>A0A3E2VT81_CLOIN</name>
<gene>
    <name evidence="1" type="ORF">DXA38_14360</name>
</gene>
<proteinExistence type="predicted"/>
<organism evidence="1 2">
    <name type="scientific">Clostridium innocuum</name>
    <dbReference type="NCBI Taxonomy" id="1522"/>
    <lineage>
        <taxon>Bacteria</taxon>
        <taxon>Bacillati</taxon>
        <taxon>Bacillota</taxon>
        <taxon>Clostridia</taxon>
        <taxon>Eubacteriales</taxon>
        <taxon>Clostridiaceae</taxon>
        <taxon>Clostridium</taxon>
    </lineage>
</organism>
<dbReference type="AlphaFoldDB" id="A0A3E2VT81"/>
<sequence length="128" mass="14535">MITYPQYRNCGGSLDEYEFGQLEPGVCRLIDSYIKNNIPYWKVRKLSEYDIDFSDIITMQVDFIAENGGKAALNGNSDFNIAAVTTKGFNYQMKGKQVPMFNNVPLSPMMVTELRDQLRQAGLLTMCL</sequence>
<dbReference type="OrthoDB" id="9870235at2"/>
<dbReference type="EMBL" id="QVEV01000023">
    <property type="protein sequence ID" value="RGC14158.1"/>
    <property type="molecule type" value="Genomic_DNA"/>
</dbReference>